<evidence type="ECO:0000256" key="6">
    <source>
        <dbReference type="ARBA" id="ARBA00025581"/>
    </source>
</evidence>
<comment type="subcellular location">
    <subcellularLocation>
        <location evidence="1">Nucleus</location>
    </subcellularLocation>
</comment>
<evidence type="ECO:0000259" key="7">
    <source>
        <dbReference type="PROSITE" id="PS51351"/>
    </source>
</evidence>
<evidence type="ECO:0000313" key="8">
    <source>
        <dbReference type="EMBL" id="KAG8593593.1"/>
    </source>
</evidence>
<dbReference type="GO" id="GO:0005673">
    <property type="term" value="C:transcription factor TFIIE complex"/>
    <property type="evidence" value="ECO:0007669"/>
    <property type="project" value="InterPro"/>
</dbReference>
<evidence type="ECO:0000313" key="9">
    <source>
        <dbReference type="Proteomes" id="UP000824782"/>
    </source>
</evidence>
<comment type="caution">
    <text evidence="8">The sequence shown here is derived from an EMBL/GenBank/DDBJ whole genome shotgun (WGS) entry which is preliminary data.</text>
</comment>
<dbReference type="AlphaFoldDB" id="A0AAV7D822"/>
<organism evidence="8 9">
    <name type="scientific">Engystomops pustulosus</name>
    <name type="common">Tungara frog</name>
    <name type="synonym">Physalaemus pustulosus</name>
    <dbReference type="NCBI Taxonomy" id="76066"/>
    <lineage>
        <taxon>Eukaryota</taxon>
        <taxon>Metazoa</taxon>
        <taxon>Chordata</taxon>
        <taxon>Craniata</taxon>
        <taxon>Vertebrata</taxon>
        <taxon>Euteleostomi</taxon>
        <taxon>Amphibia</taxon>
        <taxon>Batrachia</taxon>
        <taxon>Anura</taxon>
        <taxon>Neobatrachia</taxon>
        <taxon>Hyloidea</taxon>
        <taxon>Leptodactylidae</taxon>
        <taxon>Leiuperinae</taxon>
        <taxon>Engystomops</taxon>
    </lineage>
</organism>
<feature type="domain" description="TFIIE beta" evidence="7">
    <location>
        <begin position="1"/>
        <end position="62"/>
    </location>
</feature>
<gene>
    <name evidence="8" type="ORF">GDO81_000893</name>
</gene>
<dbReference type="Gene3D" id="1.10.10.10">
    <property type="entry name" value="Winged helix-like DNA-binding domain superfamily/Winged helix DNA-binding domain"/>
    <property type="match status" value="1"/>
</dbReference>
<keyword evidence="9" id="KW-1185">Reference proteome</keyword>
<name>A0AAV7D822_ENGPU</name>
<evidence type="ECO:0000256" key="2">
    <source>
        <dbReference type="ARBA" id="ARBA00023015"/>
    </source>
</evidence>
<evidence type="ECO:0000256" key="5">
    <source>
        <dbReference type="ARBA" id="ARBA00023242"/>
    </source>
</evidence>
<dbReference type="InterPro" id="IPR003166">
    <property type="entry name" value="TFIIE_bsu_DNA-bd"/>
</dbReference>
<proteinExistence type="predicted"/>
<comment type="function">
    <text evidence="6">Recruits TFIIH to the initiation complex and stimulates the RNA polymerase II C-terminal domain kinase and DNA-dependent ATPase activities of TFIIH. Both TFIIH and TFIIE are required for promoter clearance by RNA polymerase.</text>
</comment>
<dbReference type="Pfam" id="PF02186">
    <property type="entry name" value="TFIIE_beta"/>
    <property type="match status" value="1"/>
</dbReference>
<dbReference type="SUPFAM" id="SSF46785">
    <property type="entry name" value="Winged helix' DNA-binding domain"/>
    <property type="match status" value="1"/>
</dbReference>
<dbReference type="Proteomes" id="UP000824782">
    <property type="component" value="Unassembled WGS sequence"/>
</dbReference>
<dbReference type="InterPro" id="IPR036388">
    <property type="entry name" value="WH-like_DNA-bd_sf"/>
</dbReference>
<dbReference type="PROSITE" id="PS51351">
    <property type="entry name" value="TFIIE_BETA_C"/>
    <property type="match status" value="1"/>
</dbReference>
<dbReference type="InterPro" id="IPR016656">
    <property type="entry name" value="TFIIE-bsu"/>
</dbReference>
<dbReference type="CDD" id="cd07977">
    <property type="entry name" value="TFIIE_beta_winged_helix"/>
    <property type="match status" value="1"/>
</dbReference>
<dbReference type="EMBL" id="WNYA01000001">
    <property type="protein sequence ID" value="KAG8593593.1"/>
    <property type="molecule type" value="Genomic_DNA"/>
</dbReference>
<keyword evidence="4" id="KW-0804">Transcription</keyword>
<protein>
    <recommendedName>
        <fullName evidence="7">TFIIE beta domain-containing protein</fullName>
    </recommendedName>
</protein>
<evidence type="ECO:0000256" key="3">
    <source>
        <dbReference type="ARBA" id="ARBA00023125"/>
    </source>
</evidence>
<dbReference type="GO" id="GO:0006367">
    <property type="term" value="P:transcription initiation at RNA polymerase II promoter"/>
    <property type="evidence" value="ECO:0007669"/>
    <property type="project" value="InterPro"/>
</dbReference>
<dbReference type="GO" id="GO:0003677">
    <property type="term" value="F:DNA binding"/>
    <property type="evidence" value="ECO:0007669"/>
    <property type="project" value="UniProtKB-KW"/>
</dbReference>
<keyword evidence="2" id="KW-0805">Transcription regulation</keyword>
<dbReference type="GO" id="GO:0001097">
    <property type="term" value="F:TFIIH-class transcription factor complex binding"/>
    <property type="evidence" value="ECO:0007669"/>
    <property type="project" value="TreeGrafter"/>
</dbReference>
<dbReference type="PANTHER" id="PTHR12716">
    <property type="entry name" value="TRANSCRIPTION INITIATION FACTOR IIE, BETA SUBUNIT"/>
    <property type="match status" value="1"/>
</dbReference>
<evidence type="ECO:0000256" key="1">
    <source>
        <dbReference type="ARBA" id="ARBA00004123"/>
    </source>
</evidence>
<dbReference type="InterPro" id="IPR036390">
    <property type="entry name" value="WH_DNA-bd_sf"/>
</dbReference>
<dbReference type="InterPro" id="IPR040501">
    <property type="entry name" value="TFA2_Winged_2"/>
</dbReference>
<reference evidence="8" key="1">
    <citation type="thesis" date="2020" institute="ProQuest LLC" country="789 East Eisenhower Parkway, Ann Arbor, MI, USA">
        <title>Comparative Genomics and Chromosome Evolution.</title>
        <authorList>
            <person name="Mudd A.B."/>
        </authorList>
    </citation>
    <scope>NUCLEOTIDE SEQUENCE</scope>
    <source>
        <strain evidence="8">237g6f4</strain>
        <tissue evidence="8">Blood</tissue>
    </source>
</reference>
<keyword evidence="3" id="KW-0238">DNA-binding</keyword>
<dbReference type="Pfam" id="PF18121">
    <property type="entry name" value="TFA2_Winged_2"/>
    <property type="match status" value="1"/>
</dbReference>
<dbReference type="PANTHER" id="PTHR12716:SF8">
    <property type="entry name" value="TRANSCRIPTION INITIATION FACTOR IIE SUBUNIT BETA"/>
    <property type="match status" value="1"/>
</dbReference>
<sequence>MKTRHQRGDTHPLTLDEILDETQHLDIGMKQKQWLMSEALVNNPKIDIIDGKYAFKPKYNLKDKKALLRLLDKHDQRGLGGILLEDIEEGLPNAQKAIKALGDQIIFVTRPDKKKILFYNDKSCQFTVDEGNYGHRMEVIVLCYDTTLGCIVYLFHQWWKVTLIECRQILVVFAAKTVLYSLQHNYKVCY</sequence>
<keyword evidence="5" id="KW-0539">Nucleus</keyword>
<accession>A0AAV7D822</accession>
<dbReference type="FunFam" id="1.10.10.10:FF:000177">
    <property type="entry name" value="Transcription initiation factor IIE subunit beta"/>
    <property type="match status" value="1"/>
</dbReference>
<evidence type="ECO:0000256" key="4">
    <source>
        <dbReference type="ARBA" id="ARBA00023163"/>
    </source>
</evidence>